<keyword evidence="2" id="KW-0378">Hydrolase</keyword>
<evidence type="ECO:0000259" key="1">
    <source>
        <dbReference type="Pfam" id="PF00561"/>
    </source>
</evidence>
<dbReference type="InterPro" id="IPR029058">
    <property type="entry name" value="AB_hydrolase_fold"/>
</dbReference>
<proteinExistence type="predicted"/>
<dbReference type="PANTHER" id="PTHR43194">
    <property type="entry name" value="HYDROLASE ALPHA/BETA FOLD FAMILY"/>
    <property type="match status" value="1"/>
</dbReference>
<sequence length="264" mass="29119">MNFVTSDGVRLAYQEAGQPTWPAVVFVNGFGGYQAVWTAQIDYLVALKVRVITYDHRNSGASQHTTRGLTINRLAQDLVELCHQCQVTRPLLVGHSMGASVTWAALAQQQLAIRAILSVDQSPKMLNTPTWPYGFQQVTTATLANALNQRPTTSETLHGLVPIVAQPLVNAKAAHPFDKQANQPLLRDHYQQDWRSTLVASTVPVTMIQAQQSPYYQSGYGECLHQQNPHVTAVTLPDCGHDPMAEIPVGFNQTLRHFVLKTKG</sequence>
<dbReference type="Pfam" id="PF00561">
    <property type="entry name" value="Abhydrolase_1"/>
    <property type="match status" value="1"/>
</dbReference>
<organism evidence="2 3">
    <name type="scientific">Lactiplantibacillus mudanjiangensis</name>
    <dbReference type="NCBI Taxonomy" id="1296538"/>
    <lineage>
        <taxon>Bacteria</taxon>
        <taxon>Bacillati</taxon>
        <taxon>Bacillota</taxon>
        <taxon>Bacilli</taxon>
        <taxon>Lactobacillales</taxon>
        <taxon>Lactobacillaceae</taxon>
        <taxon>Lactiplantibacillus</taxon>
    </lineage>
</organism>
<dbReference type="InterPro" id="IPR050228">
    <property type="entry name" value="Carboxylesterase_BioH"/>
</dbReference>
<keyword evidence="3" id="KW-1185">Reference proteome</keyword>
<accession>A0A660E014</accession>
<dbReference type="SUPFAM" id="SSF53474">
    <property type="entry name" value="alpha/beta-Hydrolases"/>
    <property type="match status" value="1"/>
</dbReference>
<dbReference type="OrthoDB" id="9805423at2"/>
<evidence type="ECO:0000313" key="3">
    <source>
        <dbReference type="Proteomes" id="UP000289996"/>
    </source>
</evidence>
<feature type="domain" description="AB hydrolase-1" evidence="1">
    <location>
        <begin position="22"/>
        <end position="243"/>
    </location>
</feature>
<evidence type="ECO:0000313" key="2">
    <source>
        <dbReference type="EMBL" id="VDG29458.1"/>
    </source>
</evidence>
<dbReference type="EMBL" id="UYIG01000141">
    <property type="protein sequence ID" value="VDG29458.1"/>
    <property type="molecule type" value="Genomic_DNA"/>
</dbReference>
<dbReference type="Gene3D" id="3.40.50.1820">
    <property type="entry name" value="alpha/beta hydrolase"/>
    <property type="match status" value="1"/>
</dbReference>
<dbReference type="PANTHER" id="PTHR43194:SF2">
    <property type="entry name" value="PEROXISOMAL MEMBRANE PROTEIN LPX1"/>
    <property type="match status" value="1"/>
</dbReference>
<name>A0A660E014_9LACO</name>
<protein>
    <submittedName>
        <fullName evidence="2">Alpha/beta hydrolase [Lactobacillus sp.]</fullName>
    </submittedName>
</protein>
<dbReference type="RefSeq" id="WP_130852148.1">
    <property type="nucleotide sequence ID" value="NZ_UYIG01000141.1"/>
</dbReference>
<gene>
    <name evidence="2" type="ORF">MUDAN_MDHGFNIF_01013</name>
</gene>
<dbReference type="AlphaFoldDB" id="A0A660E014"/>
<dbReference type="Proteomes" id="UP000289996">
    <property type="component" value="Unassembled WGS sequence"/>
</dbReference>
<dbReference type="InterPro" id="IPR000073">
    <property type="entry name" value="AB_hydrolase_1"/>
</dbReference>
<reference evidence="2 3" key="1">
    <citation type="submission" date="2018-11" db="EMBL/GenBank/DDBJ databases">
        <authorList>
            <person name="Wuyts S."/>
        </authorList>
    </citation>
    <scope>NUCLEOTIDE SEQUENCE [LARGE SCALE GENOMIC DNA]</scope>
    <source>
        <strain evidence="2">Lactobacillus mudanjiangensis AMBF249</strain>
    </source>
</reference>
<dbReference type="GO" id="GO:0016787">
    <property type="term" value="F:hydrolase activity"/>
    <property type="evidence" value="ECO:0007669"/>
    <property type="project" value="UniProtKB-KW"/>
</dbReference>